<name>A0A0E3P8M5_9EURY</name>
<dbReference type="PANTHER" id="PTHR10648">
    <property type="entry name" value="SERINE/THREONINE-PROTEIN PHOSPHATASE PP2A 65 KDA REGULATORY SUBUNIT"/>
    <property type="match status" value="1"/>
</dbReference>
<dbReference type="HOGENOM" id="CLU_319496_0_0_2"/>
<feature type="region of interest" description="Disordered" evidence="2">
    <location>
        <begin position="481"/>
        <end position="505"/>
    </location>
</feature>
<dbReference type="InterPro" id="IPR011989">
    <property type="entry name" value="ARM-like"/>
</dbReference>
<proteinExistence type="predicted"/>
<keyword evidence="1" id="KW-0677">Repeat</keyword>
<evidence type="ECO:0000256" key="2">
    <source>
        <dbReference type="SAM" id="MobiDB-lite"/>
    </source>
</evidence>
<dbReference type="PATRIC" id="fig|1434120.4.peg.3426"/>
<dbReference type="GO" id="GO:0005737">
    <property type="term" value="C:cytoplasm"/>
    <property type="evidence" value="ECO:0007669"/>
    <property type="project" value="TreeGrafter"/>
</dbReference>
<evidence type="ECO:0000313" key="3">
    <source>
        <dbReference type="EMBL" id="AKB29328.1"/>
    </source>
</evidence>
<gene>
    <name evidence="3" type="ORF">MSSIT_2609</name>
</gene>
<dbReference type="KEGG" id="msw:MSSIT_2609"/>
<reference evidence="3 4" key="1">
    <citation type="submission" date="2014-07" db="EMBL/GenBank/DDBJ databases">
        <title>Methanogenic archaea and the global carbon cycle.</title>
        <authorList>
            <person name="Henriksen J.R."/>
            <person name="Luke J."/>
            <person name="Reinhart S."/>
            <person name="Benedict M.N."/>
            <person name="Youngblut N.D."/>
            <person name="Metcalf M.E."/>
            <person name="Whitaker R.J."/>
            <person name="Metcalf W.W."/>
        </authorList>
    </citation>
    <scope>NUCLEOTIDE SEQUENCE [LARGE SCALE GENOMIC DNA]</scope>
    <source>
        <strain evidence="3 4">T4/M</strain>
    </source>
</reference>
<organism evidence="3 4">
    <name type="scientific">Methanosarcina siciliae T4/M</name>
    <dbReference type="NCBI Taxonomy" id="1434120"/>
    <lineage>
        <taxon>Archaea</taxon>
        <taxon>Methanobacteriati</taxon>
        <taxon>Methanobacteriota</taxon>
        <taxon>Stenosarchaea group</taxon>
        <taxon>Methanomicrobia</taxon>
        <taxon>Methanosarcinales</taxon>
        <taxon>Methanosarcinaceae</taxon>
        <taxon>Methanosarcina</taxon>
    </lineage>
</organism>
<dbReference type="SUPFAM" id="SSF48371">
    <property type="entry name" value="ARM repeat"/>
    <property type="match status" value="2"/>
</dbReference>
<dbReference type="Proteomes" id="UP000033111">
    <property type="component" value="Chromosome"/>
</dbReference>
<dbReference type="OrthoDB" id="136492at2157"/>
<protein>
    <recommendedName>
        <fullName evidence="5">Phosphorylase</fullName>
    </recommendedName>
</protein>
<evidence type="ECO:0008006" key="5">
    <source>
        <dbReference type="Google" id="ProtNLM"/>
    </source>
</evidence>
<dbReference type="GO" id="GO:0019888">
    <property type="term" value="F:protein phosphatase regulator activity"/>
    <property type="evidence" value="ECO:0007669"/>
    <property type="project" value="TreeGrafter"/>
</dbReference>
<dbReference type="InterPro" id="IPR016024">
    <property type="entry name" value="ARM-type_fold"/>
</dbReference>
<dbReference type="Pfam" id="PF13646">
    <property type="entry name" value="HEAT_2"/>
    <property type="match status" value="2"/>
</dbReference>
<evidence type="ECO:0000256" key="1">
    <source>
        <dbReference type="ARBA" id="ARBA00022737"/>
    </source>
</evidence>
<accession>A0A0E3P8M5</accession>
<evidence type="ECO:0000313" key="4">
    <source>
        <dbReference type="Proteomes" id="UP000033111"/>
    </source>
</evidence>
<dbReference type="EMBL" id="CP009506">
    <property type="protein sequence ID" value="AKB29328.1"/>
    <property type="molecule type" value="Genomic_DNA"/>
</dbReference>
<dbReference type="InterPro" id="IPR051023">
    <property type="entry name" value="PP2A_Regulatory_Subunit_A"/>
</dbReference>
<dbReference type="AlphaFoldDB" id="A0A0E3P8M5"/>
<sequence length="1020" mass="116350">MSDQPGIHDKTFSQVSDERKKAAKQLGILFEVFPERKQAFEDLLRLCSDRDSEVREEAINSLEMVFPNVPDRELTWERFVNLTAYPSERVMKRGVNALIAVFPLMPDKTRAWNDLAGLVKSKSSMEDVSRGIVRRLPDVLPELPNKEQAWKDLLEMTVSDDSYVREKAASFLSMVFPEIPEDKKNDSWDELLELADASADSTVRALAAKSIEEVFPVLPEEKKDEAWEEVLELAGKTADQAMQKEILLALPSVFSSVPDKKVAWGDLFRLTGDESGAVRKQAVDTLVSVFPEMPDSILVWADFLRLTGARDDYVRDTAADTLSAVFPGLKDKDSVWEELLKLTGNEDEYVRRAAADTLSKVFPHVSDKNQAYSDLVQLTEKKDSYVLRRVVKTLASVYPQFFYKYETNEVEEEENKEGEIEEKEEGAEKWKHEIKKTELGGEEEKSKPAGFYKLASEKAAFVRRDAANSLGAFFPGKGEEREAKGEIEARGRREIESKQGRETETREPAFNLLKLTGDRDRYVRKDAAESFARAYPYLPDKKEVIEKLLSLIQDPDPQMRRGAIESLLAIYSRKAGGVQDIWSELLKMSGDRDTDVRKRATELISHVFPEVEEKSGVFFDLVKLSESQDSQLRKRAAELLPVAFIYTDNKQRAWNDLLRLSSVEDREVRKGAVLAIASGFADVPDKGRVWSDLIRLSNHSDSFVQRAATRALGPAFFHVPDKTRAWRDLQALIDSPYVYVRRYALRSLGRASLWRALRAENEAAYLFGFKEAVKYFKEAAETLVDTSLPELYSPFYESLLRILFSDSPERTASLESGRYFSKAVHEIRDLEENQELLEILEELAGLLQAAGNLTPGDLLAQKKLLEKCIAVFDRASGMLDALEEDFILVQKSMKKEYPRIGNVVLEQKLKETLSGIRYRARTACLQAKGTPTEKITCMVSQKVREWGFQDIDKDRKELYRQLDSLLNVLRAQVPYLPENQYFFEKLEDIRQEQDLLERYRRMGRLIGLIPGVRMPKTSGR</sequence>
<dbReference type="RefSeq" id="WP_048173099.1">
    <property type="nucleotide sequence ID" value="NZ_CP009506.1"/>
</dbReference>
<keyword evidence="4" id="KW-1185">Reference proteome</keyword>
<dbReference type="GeneID" id="24861496"/>
<dbReference type="Gene3D" id="1.25.10.10">
    <property type="entry name" value="Leucine-rich Repeat Variant"/>
    <property type="match status" value="4"/>
</dbReference>
<dbReference type="PANTHER" id="PTHR10648:SF1">
    <property type="entry name" value="SERINE_THREONINE-PROTEIN PHOSPHATASE 4 REGULATORY SUBUNIT 1"/>
    <property type="match status" value="1"/>
</dbReference>